<evidence type="ECO:0000313" key="2">
    <source>
        <dbReference type="EMBL" id="NYH95294.1"/>
    </source>
</evidence>
<comment type="caution">
    <text evidence="2">The sequence shown here is derived from an EMBL/GenBank/DDBJ whole genome shotgun (WGS) entry which is preliminary data.</text>
</comment>
<protein>
    <submittedName>
        <fullName evidence="2">Uncharacterized protein (DUF2236 family)</fullName>
    </submittedName>
</protein>
<dbReference type="Pfam" id="PF09995">
    <property type="entry name" value="MPAB_Lcp_cat"/>
    <property type="match status" value="1"/>
</dbReference>
<proteinExistence type="predicted"/>
<dbReference type="RefSeq" id="WP_179407157.1">
    <property type="nucleotide sequence ID" value="NZ_BMGF01000002.1"/>
</dbReference>
<reference evidence="2 3" key="1">
    <citation type="submission" date="2020-07" db="EMBL/GenBank/DDBJ databases">
        <title>Genomic Encyclopedia of Type Strains, Phase IV (KMG-IV): sequencing the most valuable type-strain genomes for metagenomic binning, comparative biology and taxonomic classification.</title>
        <authorList>
            <person name="Goeker M."/>
        </authorList>
    </citation>
    <scope>NUCLEOTIDE SEQUENCE [LARGE SCALE GENOMIC DNA]</scope>
    <source>
        <strain evidence="2 3">DSM 29043</strain>
    </source>
</reference>
<dbReference type="GO" id="GO:0016491">
    <property type="term" value="F:oxidoreductase activity"/>
    <property type="evidence" value="ECO:0007669"/>
    <property type="project" value="InterPro"/>
</dbReference>
<dbReference type="AlphaFoldDB" id="A0A7Y9XVE0"/>
<dbReference type="InterPro" id="IPR018713">
    <property type="entry name" value="MPAB/Lcp_cat_dom"/>
</dbReference>
<dbReference type="PANTHER" id="PTHR36151">
    <property type="entry name" value="BLR2777 PROTEIN"/>
    <property type="match status" value="1"/>
</dbReference>
<keyword evidence="3" id="KW-1185">Reference proteome</keyword>
<evidence type="ECO:0000259" key="1">
    <source>
        <dbReference type="Pfam" id="PF09995"/>
    </source>
</evidence>
<dbReference type="Proteomes" id="UP000522081">
    <property type="component" value="Unassembled WGS sequence"/>
</dbReference>
<name>A0A7Y9XVE0_9SPHN</name>
<sequence length="273" mass="30105">MVRRRLVGAVRSVFNDTARGERPVQPSDEALFAPDTPIRLVHADVTAMMVGGVAALLMQALHPRALQGVLDHSNFREDMLGRLRRTARFIAVTTYAHRDEAEAAIARVDAIHARVTGTMPDGSRYAAQEPGTLAWVHIAESWCFMEAHLRYVRPDMSPADQDRYFAQSGLVARKLGADPVPDTRSEALALIARYRPDLRGSPDARETARIVLAGTSRKPAERALHRLLGEAAVDLLPGFARKMLGLRRPLLTSLPTRAATGMLANTMRWAFGR</sequence>
<accession>A0A7Y9XVE0</accession>
<organism evidence="2 3">
    <name type="scientific">Novosphingobium marinum</name>
    <dbReference type="NCBI Taxonomy" id="1514948"/>
    <lineage>
        <taxon>Bacteria</taxon>
        <taxon>Pseudomonadati</taxon>
        <taxon>Pseudomonadota</taxon>
        <taxon>Alphaproteobacteria</taxon>
        <taxon>Sphingomonadales</taxon>
        <taxon>Sphingomonadaceae</taxon>
        <taxon>Novosphingobium</taxon>
    </lineage>
</organism>
<dbReference type="PANTHER" id="PTHR36151:SF3">
    <property type="entry name" value="ER-BOUND OXYGENASE MPAB_MPAB'_RUBBER OXYGENASE CATALYTIC DOMAIN-CONTAINING PROTEIN"/>
    <property type="match status" value="1"/>
</dbReference>
<evidence type="ECO:0000313" key="3">
    <source>
        <dbReference type="Proteomes" id="UP000522081"/>
    </source>
</evidence>
<feature type="domain" description="ER-bound oxygenase mpaB/mpaB'/Rubber oxygenase catalytic" evidence="1">
    <location>
        <begin position="41"/>
        <end position="262"/>
    </location>
</feature>
<dbReference type="EMBL" id="JACBZF010000002">
    <property type="protein sequence ID" value="NYH95294.1"/>
    <property type="molecule type" value="Genomic_DNA"/>
</dbReference>
<gene>
    <name evidence="2" type="ORF">FHS75_001613</name>
</gene>